<dbReference type="InterPro" id="IPR050309">
    <property type="entry name" value="Type-B_Carboxylest/Lipase"/>
</dbReference>
<dbReference type="GO" id="GO:0016787">
    <property type="term" value="F:hydrolase activity"/>
    <property type="evidence" value="ECO:0007669"/>
    <property type="project" value="UniProtKB-KW"/>
</dbReference>
<gene>
    <name evidence="3" type="ORF">MSAN_01331200</name>
</gene>
<evidence type="ECO:0000259" key="2">
    <source>
        <dbReference type="Pfam" id="PF00135"/>
    </source>
</evidence>
<dbReference type="EMBL" id="JACAZH010000010">
    <property type="protein sequence ID" value="KAF7357354.1"/>
    <property type="molecule type" value="Genomic_DNA"/>
</dbReference>
<protein>
    <submittedName>
        <fullName evidence="3">Carboxylic ester hydrolase</fullName>
    </submittedName>
</protein>
<evidence type="ECO:0000313" key="4">
    <source>
        <dbReference type="Proteomes" id="UP000623467"/>
    </source>
</evidence>
<dbReference type="InterPro" id="IPR029058">
    <property type="entry name" value="AB_hydrolase_fold"/>
</dbReference>
<dbReference type="SUPFAM" id="SSF53474">
    <property type="entry name" value="alpha/beta-Hydrolases"/>
    <property type="match status" value="1"/>
</dbReference>
<organism evidence="3 4">
    <name type="scientific">Mycena sanguinolenta</name>
    <dbReference type="NCBI Taxonomy" id="230812"/>
    <lineage>
        <taxon>Eukaryota</taxon>
        <taxon>Fungi</taxon>
        <taxon>Dikarya</taxon>
        <taxon>Basidiomycota</taxon>
        <taxon>Agaricomycotina</taxon>
        <taxon>Agaricomycetes</taxon>
        <taxon>Agaricomycetidae</taxon>
        <taxon>Agaricales</taxon>
        <taxon>Marasmiineae</taxon>
        <taxon>Mycenaceae</taxon>
        <taxon>Mycena</taxon>
    </lineage>
</organism>
<feature type="domain" description="Carboxylesterase type B" evidence="2">
    <location>
        <begin position="29"/>
        <end position="508"/>
    </location>
</feature>
<keyword evidence="4" id="KW-1185">Reference proteome</keyword>
<keyword evidence="1" id="KW-0732">Signal</keyword>
<evidence type="ECO:0000256" key="1">
    <source>
        <dbReference type="SAM" id="SignalP"/>
    </source>
</evidence>
<dbReference type="Pfam" id="PF00135">
    <property type="entry name" value="COesterase"/>
    <property type="match status" value="1"/>
</dbReference>
<comment type="caution">
    <text evidence="3">The sequence shown here is derived from an EMBL/GenBank/DDBJ whole genome shotgun (WGS) entry which is preliminary data.</text>
</comment>
<name>A0A8H7D0F9_9AGAR</name>
<dbReference type="Gene3D" id="3.40.50.1820">
    <property type="entry name" value="alpha/beta hydrolase"/>
    <property type="match status" value="1"/>
</dbReference>
<dbReference type="Proteomes" id="UP000623467">
    <property type="component" value="Unassembled WGS sequence"/>
</dbReference>
<dbReference type="AlphaFoldDB" id="A0A8H7D0F9"/>
<sequence length="533" mass="57371">MLVPTLTIGLLLTAAVAQPRIPPIPPLTSVTLDYGTFNGLLNVSTGIIYFRGVPFSDPPLGDLRFRAPVFPPSTHLGTVDASQYGPACIPTSAADAVPGSTSEDCLLGNVFMPIDTQQTSKLPVLVYFHGGGFETGSAITAPPEKLIQGAAKPFIFVTFQYRLGQFGFLAGKQVAEDGLLNAGLWDQRAALDWVQRYIHSFGGDPSQATIWGQSAGAASVVYHLIAEGAEDKHLFHRAMADSPPIIFTPDNNHVFIQDLFEQFARLAGCGGAADVMPCLRAASTQALAFGGSATHANLTSALFPFGPVTDGTFLTERPVEAFKNGNFIRVPILFGSNTNEGSHWSAELPNPAANTSEPNATEDTVYNFLSGQWPDLTRATFNTATSNFYPESSFANFSLQGQQMYGEMRFICSALFVAGAIHDAGIDAFEYHWDNPILGSDHASELPIFYNLTEVFDPLDQQLAVAMRAYWTSFATDGVPTAEGASVWETAGTNGSPRMLLHPGEIGMEDVTSELTEHCAFWYSQTLITELAT</sequence>
<accession>A0A8H7D0F9</accession>
<feature type="signal peptide" evidence="1">
    <location>
        <begin position="1"/>
        <end position="17"/>
    </location>
</feature>
<feature type="chain" id="PRO_5034302762" evidence="1">
    <location>
        <begin position="18"/>
        <end position="533"/>
    </location>
</feature>
<dbReference type="InterPro" id="IPR002018">
    <property type="entry name" value="CarbesteraseB"/>
</dbReference>
<dbReference type="PANTHER" id="PTHR11559">
    <property type="entry name" value="CARBOXYLESTERASE"/>
    <property type="match status" value="1"/>
</dbReference>
<reference evidence="3" key="1">
    <citation type="submission" date="2020-05" db="EMBL/GenBank/DDBJ databases">
        <title>Mycena genomes resolve the evolution of fungal bioluminescence.</title>
        <authorList>
            <person name="Tsai I.J."/>
        </authorList>
    </citation>
    <scope>NUCLEOTIDE SEQUENCE</scope>
    <source>
        <strain evidence="3">160909Yilan</strain>
    </source>
</reference>
<dbReference type="OrthoDB" id="408631at2759"/>
<keyword evidence="3" id="KW-0378">Hydrolase</keyword>
<proteinExistence type="predicted"/>
<evidence type="ECO:0000313" key="3">
    <source>
        <dbReference type="EMBL" id="KAF7357354.1"/>
    </source>
</evidence>